<dbReference type="PROSITE" id="PS50207">
    <property type="entry name" value="CASPASE_P10"/>
    <property type="match status" value="1"/>
</dbReference>
<dbReference type="InterPro" id="IPR002138">
    <property type="entry name" value="Pept_C14_p10"/>
</dbReference>
<dbReference type="SMART" id="SM00114">
    <property type="entry name" value="CARD"/>
    <property type="match status" value="1"/>
</dbReference>
<dbReference type="RefSeq" id="XP_052737702.1">
    <property type="nucleotide sequence ID" value="XM_052881742.1"/>
</dbReference>
<reference evidence="13" key="1">
    <citation type="submission" date="2025-08" db="UniProtKB">
        <authorList>
            <consortium name="RefSeq"/>
        </authorList>
    </citation>
    <scope>IDENTIFICATION</scope>
</reference>
<feature type="domain" description="Caspase family p20" evidence="10">
    <location>
        <begin position="232"/>
        <end position="361"/>
    </location>
</feature>
<evidence type="ECO:0000313" key="13">
    <source>
        <dbReference type="RefSeq" id="XP_052737702.1"/>
    </source>
</evidence>
<dbReference type="PIRSF" id="PIRSF038001">
    <property type="entry name" value="Caspase_ICE"/>
    <property type="match status" value="1"/>
</dbReference>
<keyword evidence="4" id="KW-0378">Hydrolase</keyword>
<keyword evidence="6" id="KW-0865">Zymogen</keyword>
<dbReference type="Pfam" id="PF00656">
    <property type="entry name" value="Peptidase_C14"/>
    <property type="match status" value="1"/>
</dbReference>
<dbReference type="Gene3D" id="3.40.50.1460">
    <property type="match status" value="1"/>
</dbReference>
<dbReference type="InterPro" id="IPR001315">
    <property type="entry name" value="CARD"/>
</dbReference>
<dbReference type="SMART" id="SM00115">
    <property type="entry name" value="CASc"/>
    <property type="match status" value="1"/>
</dbReference>
<evidence type="ECO:0000259" key="11">
    <source>
        <dbReference type="PROSITE" id="PS50209"/>
    </source>
</evidence>
<evidence type="ECO:0000256" key="8">
    <source>
        <dbReference type="SAM" id="MobiDB-lite"/>
    </source>
</evidence>
<keyword evidence="2" id="KW-0645">Protease</keyword>
<accession>A0ABM3LF60</accession>
<dbReference type="PROSITE" id="PS50208">
    <property type="entry name" value="CASPASE_P20"/>
    <property type="match status" value="1"/>
</dbReference>
<feature type="domain" description="CARD" evidence="11">
    <location>
        <begin position="51"/>
        <end position="128"/>
    </location>
</feature>
<dbReference type="PANTHER" id="PTHR47901">
    <property type="entry name" value="CASPASE RECRUITMENT DOMAIN-CONTAINING PROTEIN 18"/>
    <property type="match status" value="1"/>
</dbReference>
<organism evidence="12 13">
    <name type="scientific">Bicyclus anynana</name>
    <name type="common">Squinting bush brown butterfly</name>
    <dbReference type="NCBI Taxonomy" id="110368"/>
    <lineage>
        <taxon>Eukaryota</taxon>
        <taxon>Metazoa</taxon>
        <taxon>Ecdysozoa</taxon>
        <taxon>Arthropoda</taxon>
        <taxon>Hexapoda</taxon>
        <taxon>Insecta</taxon>
        <taxon>Pterygota</taxon>
        <taxon>Neoptera</taxon>
        <taxon>Endopterygota</taxon>
        <taxon>Lepidoptera</taxon>
        <taxon>Glossata</taxon>
        <taxon>Ditrysia</taxon>
        <taxon>Papilionoidea</taxon>
        <taxon>Nymphalidae</taxon>
        <taxon>Satyrinae</taxon>
        <taxon>Satyrini</taxon>
        <taxon>Mycalesina</taxon>
        <taxon>Bicyclus</taxon>
    </lineage>
</organism>
<proteinExistence type="inferred from homology"/>
<keyword evidence="5" id="KW-0788">Thiol protease</keyword>
<evidence type="ECO:0000256" key="1">
    <source>
        <dbReference type="ARBA" id="ARBA00010134"/>
    </source>
</evidence>
<dbReference type="Pfam" id="PF00619">
    <property type="entry name" value="CARD"/>
    <property type="match status" value="1"/>
</dbReference>
<evidence type="ECO:0000256" key="3">
    <source>
        <dbReference type="ARBA" id="ARBA00022703"/>
    </source>
</evidence>
<dbReference type="PROSITE" id="PS50209">
    <property type="entry name" value="CARD"/>
    <property type="match status" value="1"/>
</dbReference>
<dbReference type="Proteomes" id="UP001652582">
    <property type="component" value="Chromosome 5"/>
</dbReference>
<dbReference type="SUPFAM" id="SSF52129">
    <property type="entry name" value="Caspase-like"/>
    <property type="match status" value="1"/>
</dbReference>
<keyword evidence="12" id="KW-1185">Reference proteome</keyword>
<evidence type="ECO:0000256" key="2">
    <source>
        <dbReference type="ARBA" id="ARBA00022670"/>
    </source>
</evidence>
<evidence type="ECO:0000259" key="10">
    <source>
        <dbReference type="PROSITE" id="PS50208"/>
    </source>
</evidence>
<dbReference type="CDD" id="cd01671">
    <property type="entry name" value="CARD"/>
    <property type="match status" value="1"/>
</dbReference>
<dbReference type="Gene3D" id="1.10.533.10">
    <property type="entry name" value="Death Domain, Fas"/>
    <property type="match status" value="1"/>
</dbReference>
<evidence type="ECO:0000256" key="6">
    <source>
        <dbReference type="ARBA" id="ARBA00023145"/>
    </source>
</evidence>
<evidence type="ECO:0000313" key="12">
    <source>
        <dbReference type="Proteomes" id="UP001652582"/>
    </source>
</evidence>
<dbReference type="GeneID" id="112048012"/>
<feature type="region of interest" description="Disordered" evidence="8">
    <location>
        <begin position="376"/>
        <end position="407"/>
    </location>
</feature>
<feature type="region of interest" description="Disordered" evidence="8">
    <location>
        <begin position="170"/>
        <end position="200"/>
    </location>
</feature>
<feature type="compositionally biased region" description="Pro residues" evidence="8">
    <location>
        <begin position="394"/>
        <end position="403"/>
    </location>
</feature>
<dbReference type="InterPro" id="IPR001309">
    <property type="entry name" value="Pept_C14_p20"/>
</dbReference>
<evidence type="ECO:0000256" key="4">
    <source>
        <dbReference type="ARBA" id="ARBA00022801"/>
    </source>
</evidence>
<sequence>MFKDLHENFILIPSSIISKHLPCLSYIRVVLMRNFLRNGHRQNYIDRGSIMQEEHRKAIQSNFISLVEQTDLDLMVSSLYEKGVFSEQMIEPYKDTNKDVRSRKRLLYMDLMRRGPDAFGHLVDALSEAGYWDLVRELDPDSSLHIRSPRNPVPSTSEYSLESDYVSLSDKKKKSKTGETSKTVLDPLPEPLPSSKDMPDPSRIPQFHVVKSTKFAEYNGGDIKLYRTRGRNRGFLVVFSYIEFPNNMEPYRYGVDVDCKNLKYLFTELGFRVLSYQDLTRSETLDTLKFLKDVIVDTECVFVVVSSHGYELTGSSDNEIRCHDGKLVRISEIVDHFNNKNFPALRDIPKVFIFQLCRGSNEDYLTRPRAGWAGGAGGAGGGAVADGQARAPRHAPPPEPAPGRPRDRVYSDILIAHSTLPGSVSYRDGLAGSWYIQTLCAVFAARAHDCHVEKLFTLVDMQLHAHFHIQTSSVDRWGFNDRLYLHPGLYET</sequence>
<dbReference type="InterPro" id="IPR002398">
    <property type="entry name" value="Pept_C14"/>
</dbReference>
<gene>
    <name evidence="13" type="primary">LOC112048012</name>
</gene>
<dbReference type="InterPro" id="IPR011600">
    <property type="entry name" value="Pept_C14_caspase"/>
</dbReference>
<dbReference type="InterPro" id="IPR015917">
    <property type="entry name" value="Pept_C14A"/>
</dbReference>
<dbReference type="PRINTS" id="PR00376">
    <property type="entry name" value="IL1BCENZYME"/>
</dbReference>
<evidence type="ECO:0000256" key="5">
    <source>
        <dbReference type="ARBA" id="ARBA00022807"/>
    </source>
</evidence>
<name>A0ABM3LF60_BICAN</name>
<keyword evidence="3" id="KW-0053">Apoptosis</keyword>
<dbReference type="SUPFAM" id="SSF47986">
    <property type="entry name" value="DEATH domain"/>
    <property type="match status" value="1"/>
</dbReference>
<dbReference type="PANTHER" id="PTHR47901:SF8">
    <property type="entry name" value="CASPASE-3"/>
    <property type="match status" value="1"/>
</dbReference>
<dbReference type="InterPro" id="IPR029030">
    <property type="entry name" value="Caspase-like_dom_sf"/>
</dbReference>
<evidence type="ECO:0000259" key="9">
    <source>
        <dbReference type="PROSITE" id="PS50207"/>
    </source>
</evidence>
<protein>
    <submittedName>
        <fullName evidence="13">Caspase Dronc isoform X1</fullName>
    </submittedName>
</protein>
<dbReference type="InterPro" id="IPR011029">
    <property type="entry name" value="DEATH-like_dom_sf"/>
</dbReference>
<comment type="similarity">
    <text evidence="1 7">Belongs to the peptidase C14A family.</text>
</comment>
<feature type="domain" description="Caspase family p10" evidence="9">
    <location>
        <begin position="403"/>
        <end position="467"/>
    </location>
</feature>
<evidence type="ECO:0000256" key="7">
    <source>
        <dbReference type="RuleBase" id="RU003971"/>
    </source>
</evidence>